<dbReference type="Proteomes" id="UP000824469">
    <property type="component" value="Unassembled WGS sequence"/>
</dbReference>
<dbReference type="InterPro" id="IPR038859">
    <property type="entry name" value="RHL1"/>
</dbReference>
<keyword evidence="3" id="KW-1185">Reference proteome</keyword>
<evidence type="ECO:0008006" key="4">
    <source>
        <dbReference type="Google" id="ProtNLM"/>
    </source>
</evidence>
<organism evidence="2 3">
    <name type="scientific">Taxus chinensis</name>
    <name type="common">Chinese yew</name>
    <name type="synonym">Taxus wallichiana var. chinensis</name>
    <dbReference type="NCBI Taxonomy" id="29808"/>
    <lineage>
        <taxon>Eukaryota</taxon>
        <taxon>Viridiplantae</taxon>
        <taxon>Streptophyta</taxon>
        <taxon>Embryophyta</taxon>
        <taxon>Tracheophyta</taxon>
        <taxon>Spermatophyta</taxon>
        <taxon>Pinopsida</taxon>
        <taxon>Pinidae</taxon>
        <taxon>Conifers II</taxon>
        <taxon>Cupressales</taxon>
        <taxon>Taxaceae</taxon>
        <taxon>Taxus</taxon>
    </lineage>
</organism>
<feature type="compositionally biased region" description="Basic and acidic residues" evidence="1">
    <location>
        <begin position="149"/>
        <end position="163"/>
    </location>
</feature>
<proteinExistence type="predicted"/>
<comment type="caution">
    <text evidence="2">The sequence shown here is derived from an EMBL/GenBank/DDBJ whole genome shotgun (WGS) entry which is preliminary data.</text>
</comment>
<dbReference type="PANTHER" id="PTHR35698:SF2">
    <property type="entry name" value="DNA-BINDING PROTEIN RHL1"/>
    <property type="match status" value="1"/>
</dbReference>
<accession>A0AA38GH42</accession>
<sequence length="218" mass="24658">MGELSHLDTKNPVLYVIFPRGRLKFFGTIMYPKNKYISLHFPRGSGNIVCEDSFDSLVVFSDVRWIGTKEENPEELQLDFPKELNQEKHAEFDFKGGAGRDSDHKDTAGTQLPLKECDEKLTPDTDSELDGLHESEPFSPRSKSTINTLREESKTPVQEESKTPVRTSSRTAGKAFKFVDSPSEDELESTGSDSSSSDREEIHTAKKQKVNRNIFNMH</sequence>
<dbReference type="GO" id="GO:0003677">
    <property type="term" value="F:DNA binding"/>
    <property type="evidence" value="ECO:0007669"/>
    <property type="project" value="InterPro"/>
</dbReference>
<dbReference type="EMBL" id="JAHRHJ020000003">
    <property type="protein sequence ID" value="KAH9323454.1"/>
    <property type="molecule type" value="Genomic_DNA"/>
</dbReference>
<reference evidence="2 3" key="1">
    <citation type="journal article" date="2021" name="Nat. Plants">
        <title>The Taxus genome provides insights into paclitaxel biosynthesis.</title>
        <authorList>
            <person name="Xiong X."/>
            <person name="Gou J."/>
            <person name="Liao Q."/>
            <person name="Li Y."/>
            <person name="Zhou Q."/>
            <person name="Bi G."/>
            <person name="Li C."/>
            <person name="Du R."/>
            <person name="Wang X."/>
            <person name="Sun T."/>
            <person name="Guo L."/>
            <person name="Liang H."/>
            <person name="Lu P."/>
            <person name="Wu Y."/>
            <person name="Zhang Z."/>
            <person name="Ro D.K."/>
            <person name="Shang Y."/>
            <person name="Huang S."/>
            <person name="Yan J."/>
        </authorList>
    </citation>
    <scope>NUCLEOTIDE SEQUENCE [LARGE SCALE GENOMIC DNA]</scope>
    <source>
        <strain evidence="2">Ta-2019</strain>
    </source>
</reference>
<feature type="region of interest" description="Disordered" evidence="1">
    <location>
        <begin position="93"/>
        <end position="218"/>
    </location>
</feature>
<name>A0AA38GH42_TAXCH</name>
<feature type="compositionally biased region" description="Basic and acidic residues" evidence="1">
    <location>
        <begin position="93"/>
        <end position="107"/>
    </location>
</feature>
<gene>
    <name evidence="2" type="ORF">KI387_018093</name>
</gene>
<evidence type="ECO:0000256" key="1">
    <source>
        <dbReference type="SAM" id="MobiDB-lite"/>
    </source>
</evidence>
<dbReference type="GO" id="GO:0042023">
    <property type="term" value="P:DNA endoreduplication"/>
    <property type="evidence" value="ECO:0007669"/>
    <property type="project" value="InterPro"/>
</dbReference>
<feature type="non-terminal residue" evidence="2">
    <location>
        <position position="218"/>
    </location>
</feature>
<evidence type="ECO:0000313" key="2">
    <source>
        <dbReference type="EMBL" id="KAH9323454.1"/>
    </source>
</evidence>
<protein>
    <recommendedName>
        <fullName evidence="4">DNA-binding protein RHL1</fullName>
    </recommendedName>
</protein>
<evidence type="ECO:0000313" key="3">
    <source>
        <dbReference type="Proteomes" id="UP000824469"/>
    </source>
</evidence>
<dbReference type="PANTHER" id="PTHR35698">
    <property type="entry name" value="DNA-BINDING PROTEIN RHL1"/>
    <property type="match status" value="1"/>
</dbReference>
<dbReference type="AlphaFoldDB" id="A0AA38GH42"/>